<evidence type="ECO:0000313" key="3">
    <source>
        <dbReference type="EMBL" id="MCQ8184022.1"/>
    </source>
</evidence>
<name>A0A9X2RIM8_9PROT</name>
<dbReference type="Pfam" id="PF05239">
    <property type="entry name" value="PRC"/>
    <property type="match status" value="1"/>
</dbReference>
<comment type="caution">
    <text evidence="3">The sequence shown here is derived from an EMBL/GenBank/DDBJ whole genome shotgun (WGS) entry which is preliminary data.</text>
</comment>
<evidence type="ECO:0000256" key="1">
    <source>
        <dbReference type="SAM" id="SignalP"/>
    </source>
</evidence>
<dbReference type="InterPro" id="IPR011033">
    <property type="entry name" value="PRC_barrel-like_sf"/>
</dbReference>
<dbReference type="AlphaFoldDB" id="A0A9X2RIM8"/>
<organism evidence="3 4">
    <name type="scientific">Parvularcula maris</name>
    <dbReference type="NCBI Taxonomy" id="2965077"/>
    <lineage>
        <taxon>Bacteria</taxon>
        <taxon>Pseudomonadati</taxon>
        <taxon>Pseudomonadota</taxon>
        <taxon>Alphaproteobacteria</taxon>
        <taxon>Parvularculales</taxon>
        <taxon>Parvularculaceae</taxon>
        <taxon>Parvularcula</taxon>
    </lineage>
</organism>
<accession>A0A9X2RIM8</accession>
<dbReference type="RefSeq" id="WP_256617827.1">
    <property type="nucleotide sequence ID" value="NZ_JANIBC010000001.1"/>
</dbReference>
<dbReference type="EMBL" id="JANIBC010000001">
    <property type="protein sequence ID" value="MCQ8184022.1"/>
    <property type="molecule type" value="Genomic_DNA"/>
</dbReference>
<dbReference type="Proteomes" id="UP001142610">
    <property type="component" value="Unassembled WGS sequence"/>
</dbReference>
<feature type="signal peptide" evidence="1">
    <location>
        <begin position="1"/>
        <end position="15"/>
    </location>
</feature>
<reference evidence="3" key="1">
    <citation type="submission" date="2022-07" db="EMBL/GenBank/DDBJ databases">
        <title>Parvularcula maris sp. nov., an algicidal bacterium isolated from seawater.</title>
        <authorList>
            <person name="Li F."/>
        </authorList>
    </citation>
    <scope>NUCLEOTIDE SEQUENCE</scope>
    <source>
        <strain evidence="3">BGMRC 0090</strain>
    </source>
</reference>
<dbReference type="InterPro" id="IPR027275">
    <property type="entry name" value="PRC-brl_dom"/>
</dbReference>
<keyword evidence="1" id="KW-0732">Signal</keyword>
<feature type="chain" id="PRO_5040878794" evidence="1">
    <location>
        <begin position="16"/>
        <end position="445"/>
    </location>
</feature>
<protein>
    <submittedName>
        <fullName evidence="3">PRC-barrel domain-containing protein</fullName>
    </submittedName>
</protein>
<dbReference type="Gene3D" id="2.30.30.240">
    <property type="entry name" value="PRC-barrel domain"/>
    <property type="match status" value="1"/>
</dbReference>
<keyword evidence="4" id="KW-1185">Reference proteome</keyword>
<sequence length="445" mass="49191">MSLLTTALLSSALTAAQPTVAPQITPQQVTDTCLELFTFVDRSDAYEVQEEPEILAIVNRGDDRACRARLTELQREGSSVRTQPAMDDDEMELEEDGQAVEVDRRTRQVREEVTLRETVAVQGVVDVLTGAPSVEIDHEPSTVMVEESAPQVTVSGGQPEILVREQAPIITMQMPTITIEQPAPIIEVVMPDPNVSVENAEPKITVRQGQPRVRVAVPEPRIDLDLNAAPVGEDGGEIQTRIRKARSNPEARDGMTLVARDGQDAEANVYVRHPEAEVQRTGAGAQPQIRVERSEPTIRFTGAEPEVKIEGEPKIEFKRVGEPRVEFRQNTESSEAKVADLSGKTVYGQDGEKIGEIGRVVQLGSSVYAVLEHGGVLGMGEKEVPLPLSSLSMEGDRLVADNLTEARLEELSDQEIDENYNLDDDQVLRLRMQERQERRTDRERN</sequence>
<dbReference type="SUPFAM" id="SSF50346">
    <property type="entry name" value="PRC-barrel domain"/>
    <property type="match status" value="1"/>
</dbReference>
<gene>
    <name evidence="3" type="ORF">NOG11_01350</name>
</gene>
<evidence type="ECO:0000313" key="4">
    <source>
        <dbReference type="Proteomes" id="UP001142610"/>
    </source>
</evidence>
<evidence type="ECO:0000259" key="2">
    <source>
        <dbReference type="Pfam" id="PF05239"/>
    </source>
</evidence>
<feature type="domain" description="PRC-barrel" evidence="2">
    <location>
        <begin position="337"/>
        <end position="405"/>
    </location>
</feature>
<proteinExistence type="predicted"/>